<feature type="domain" description="Metallo-beta-lactamase" evidence="1">
    <location>
        <begin position="19"/>
        <end position="197"/>
    </location>
</feature>
<dbReference type="InterPro" id="IPR001279">
    <property type="entry name" value="Metallo-B-lactamas"/>
</dbReference>
<proteinExistence type="predicted"/>
<dbReference type="CDD" id="cd07713">
    <property type="entry name" value="DHPS-like_MBL-fold"/>
    <property type="match status" value="1"/>
</dbReference>
<dbReference type="PANTHER" id="PTHR13754">
    <property type="entry name" value="METALLO-BETA-LACTAMASE SUPERFAMILY PROTEIN"/>
    <property type="match status" value="1"/>
</dbReference>
<accession>A0ABM8IWE8</accession>
<evidence type="ECO:0000313" key="2">
    <source>
        <dbReference type="EMBL" id="BES81157.1"/>
    </source>
</evidence>
<evidence type="ECO:0000259" key="1">
    <source>
        <dbReference type="SMART" id="SM00849"/>
    </source>
</evidence>
<reference evidence="2 3" key="1">
    <citation type="submission" date="2023-09" db="EMBL/GenBank/DDBJ databases">
        <title>Pyrofollis japonicus gen. nov. sp. nov., a novel member of the family Pyrodictiaceae isolated from the Iheya North hydrothermal field.</title>
        <authorList>
            <person name="Miyazaki U."/>
            <person name="Sanari M."/>
            <person name="Tame A."/>
            <person name="Kitajima M."/>
            <person name="Okamoto A."/>
            <person name="Sawayama S."/>
            <person name="Miyazaki J."/>
            <person name="Takai K."/>
            <person name="Nakagawa S."/>
        </authorList>
    </citation>
    <scope>NUCLEOTIDE SEQUENCE [LARGE SCALE GENOMIC DNA]</scope>
    <source>
        <strain evidence="2 3">AV2</strain>
    </source>
</reference>
<dbReference type="SMART" id="SM00849">
    <property type="entry name" value="Lactamase_B"/>
    <property type="match status" value="1"/>
</dbReference>
<dbReference type="EMBL" id="AP028907">
    <property type="protein sequence ID" value="BES81157.1"/>
    <property type="molecule type" value="Genomic_DNA"/>
</dbReference>
<dbReference type="RefSeq" id="WP_338252011.1">
    <property type="nucleotide sequence ID" value="NZ_AP028907.1"/>
</dbReference>
<dbReference type="GeneID" id="89288747"/>
<dbReference type="InterPro" id="IPR041712">
    <property type="entry name" value="DHPS-like_MBL-fold"/>
</dbReference>
<organism evidence="2 3">
    <name type="scientific">Pyrodictium abyssi</name>
    <dbReference type="NCBI Taxonomy" id="54256"/>
    <lineage>
        <taxon>Archaea</taxon>
        <taxon>Thermoproteota</taxon>
        <taxon>Thermoprotei</taxon>
        <taxon>Desulfurococcales</taxon>
        <taxon>Pyrodictiaceae</taxon>
        <taxon>Pyrodictium</taxon>
    </lineage>
</organism>
<dbReference type="SUPFAM" id="SSF56281">
    <property type="entry name" value="Metallo-hydrolase/oxidoreductase"/>
    <property type="match status" value="1"/>
</dbReference>
<dbReference type="InterPro" id="IPR036866">
    <property type="entry name" value="RibonucZ/Hydroxyglut_hydro"/>
</dbReference>
<dbReference type="InterPro" id="IPR052926">
    <property type="entry name" value="Metallo-beta-lactamase_dom"/>
</dbReference>
<sequence>MRVAVLVDNRALEGFESAWGLSLLVETRSARILFDAGPDPELLCRNAERLGASLEVDTAVVSHPHRDHYGGLPCLARWAPGTVVYLPPSPSSLVSWVRRLGLAPVVQSRGMGIAPGAALSPALEGGGLMEHALAVEEDGRVAVLLGCSHPGPGRLAAAALSALGRGRADLAIGGLHEAPPGEVEKLLSLVERVAPIHCSGRAAEYVATRSPGRYLEAASGIVIEL</sequence>
<evidence type="ECO:0000313" key="3">
    <source>
        <dbReference type="Proteomes" id="UP001341135"/>
    </source>
</evidence>
<dbReference type="Gene3D" id="3.60.15.10">
    <property type="entry name" value="Ribonuclease Z/Hydroxyacylglutathione hydrolase-like"/>
    <property type="match status" value="2"/>
</dbReference>
<dbReference type="Proteomes" id="UP001341135">
    <property type="component" value="Chromosome"/>
</dbReference>
<dbReference type="PANTHER" id="PTHR13754:SF13">
    <property type="entry name" value="METALLO-BETA-LACTAMASE SUPERFAMILY PROTEIN (AFU_ORTHOLOGUE AFUA_3G07630)"/>
    <property type="match status" value="1"/>
</dbReference>
<protein>
    <submittedName>
        <fullName evidence="2">MBL fold metallo-hydrolase</fullName>
    </submittedName>
</protein>
<dbReference type="Pfam" id="PF00753">
    <property type="entry name" value="Lactamase_B"/>
    <property type="match status" value="1"/>
</dbReference>
<gene>
    <name evidence="2" type="ORF">PABY_07240</name>
</gene>
<name>A0ABM8IWE8_9CREN</name>
<keyword evidence="3" id="KW-1185">Reference proteome</keyword>